<reference evidence="2" key="2">
    <citation type="journal article" date="2024" name="Plant">
        <title>Genomic evolution and insights into agronomic trait innovations of Sesamum species.</title>
        <authorList>
            <person name="Miao H."/>
            <person name="Wang L."/>
            <person name="Qu L."/>
            <person name="Liu H."/>
            <person name="Sun Y."/>
            <person name="Le M."/>
            <person name="Wang Q."/>
            <person name="Wei S."/>
            <person name="Zheng Y."/>
            <person name="Lin W."/>
            <person name="Duan Y."/>
            <person name="Cao H."/>
            <person name="Xiong S."/>
            <person name="Wang X."/>
            <person name="Wei L."/>
            <person name="Li C."/>
            <person name="Ma Q."/>
            <person name="Ju M."/>
            <person name="Zhao R."/>
            <person name="Li G."/>
            <person name="Mu C."/>
            <person name="Tian Q."/>
            <person name="Mei H."/>
            <person name="Zhang T."/>
            <person name="Gao T."/>
            <person name="Zhang H."/>
        </authorList>
    </citation>
    <scope>NUCLEOTIDE SEQUENCE</scope>
    <source>
        <strain evidence="2">G01</strain>
    </source>
</reference>
<dbReference type="PANTHER" id="PTHR46148">
    <property type="entry name" value="CHROMO DOMAIN-CONTAINING PROTEIN"/>
    <property type="match status" value="1"/>
</dbReference>
<feature type="non-terminal residue" evidence="2">
    <location>
        <position position="145"/>
    </location>
</feature>
<dbReference type="AlphaFoldDB" id="A0AAW2JI27"/>
<feature type="domain" description="Tf2-1-like SH3-like" evidence="1">
    <location>
        <begin position="6"/>
        <end position="71"/>
    </location>
</feature>
<dbReference type="Pfam" id="PF24626">
    <property type="entry name" value="SH3_Tf2-1"/>
    <property type="match status" value="1"/>
</dbReference>
<sequence>MEYEVGEKVFLKVSPWREILRFGKKEKLSPRYIGTYEILELVGPLVYRLALPAELSQIHDVFHVSMLRWYRFDPSHILREPEIEISEGLAYVEKPTEILDRSIKKLRNKEILMVKVRSRHHSPREATWEVEENMREKYPYLFPEL</sequence>
<evidence type="ECO:0000313" key="2">
    <source>
        <dbReference type="EMBL" id="KAL0294391.1"/>
    </source>
</evidence>
<accession>A0AAW2JI27</accession>
<gene>
    <name evidence="2" type="ORF">Sangu_3219900</name>
</gene>
<evidence type="ECO:0000259" key="1">
    <source>
        <dbReference type="Pfam" id="PF24626"/>
    </source>
</evidence>
<dbReference type="EMBL" id="JACGWK010000858">
    <property type="protein sequence ID" value="KAL0294391.1"/>
    <property type="molecule type" value="Genomic_DNA"/>
</dbReference>
<organism evidence="2">
    <name type="scientific">Sesamum angustifolium</name>
    <dbReference type="NCBI Taxonomy" id="2727405"/>
    <lineage>
        <taxon>Eukaryota</taxon>
        <taxon>Viridiplantae</taxon>
        <taxon>Streptophyta</taxon>
        <taxon>Embryophyta</taxon>
        <taxon>Tracheophyta</taxon>
        <taxon>Spermatophyta</taxon>
        <taxon>Magnoliopsida</taxon>
        <taxon>eudicotyledons</taxon>
        <taxon>Gunneridae</taxon>
        <taxon>Pentapetalae</taxon>
        <taxon>asterids</taxon>
        <taxon>lamiids</taxon>
        <taxon>Lamiales</taxon>
        <taxon>Pedaliaceae</taxon>
        <taxon>Sesamum</taxon>
    </lineage>
</organism>
<name>A0AAW2JI27_9LAMI</name>
<reference evidence="2" key="1">
    <citation type="submission" date="2020-06" db="EMBL/GenBank/DDBJ databases">
        <authorList>
            <person name="Li T."/>
            <person name="Hu X."/>
            <person name="Zhang T."/>
            <person name="Song X."/>
            <person name="Zhang H."/>
            <person name="Dai N."/>
            <person name="Sheng W."/>
            <person name="Hou X."/>
            <person name="Wei L."/>
        </authorList>
    </citation>
    <scope>NUCLEOTIDE SEQUENCE</scope>
    <source>
        <strain evidence="2">G01</strain>
        <tissue evidence="2">Leaf</tissue>
    </source>
</reference>
<dbReference type="SUPFAM" id="SSF54160">
    <property type="entry name" value="Chromo domain-like"/>
    <property type="match status" value="1"/>
</dbReference>
<comment type="caution">
    <text evidence="2">The sequence shown here is derived from an EMBL/GenBank/DDBJ whole genome shotgun (WGS) entry which is preliminary data.</text>
</comment>
<protein>
    <recommendedName>
        <fullName evidence="1">Tf2-1-like SH3-like domain-containing protein</fullName>
    </recommendedName>
</protein>
<dbReference type="PANTHER" id="PTHR46148:SF44">
    <property type="entry name" value="GAG-POL POLYPROTEIN"/>
    <property type="match status" value="1"/>
</dbReference>
<dbReference type="InterPro" id="IPR016197">
    <property type="entry name" value="Chromo-like_dom_sf"/>
</dbReference>
<proteinExistence type="predicted"/>
<dbReference type="InterPro" id="IPR056924">
    <property type="entry name" value="SH3_Tf2-1"/>
</dbReference>